<dbReference type="Gene3D" id="3.40.50.450">
    <property type="match status" value="1"/>
</dbReference>
<evidence type="ECO:0000313" key="1">
    <source>
        <dbReference type="EMBL" id="SQB11430.1"/>
    </source>
</evidence>
<reference evidence="1 2" key="1">
    <citation type="submission" date="2018-06" db="EMBL/GenBank/DDBJ databases">
        <authorList>
            <consortium name="Pathogen Informatics"/>
            <person name="Doyle S."/>
        </authorList>
    </citation>
    <scope>NUCLEOTIDE SEQUENCE [LARGE SCALE GENOMIC DNA]</scope>
    <source>
        <strain evidence="1 2">NCTC11224</strain>
    </source>
</reference>
<proteinExistence type="predicted"/>
<dbReference type="InterPro" id="IPR010697">
    <property type="entry name" value="YspA"/>
</dbReference>
<dbReference type="PANTHER" id="PTHR38440">
    <property type="entry name" value="UPF0398 PROTEIN YPSA"/>
    <property type="match status" value="1"/>
</dbReference>
<dbReference type="SUPFAM" id="SSF102405">
    <property type="entry name" value="MCP/YpsA-like"/>
    <property type="match status" value="1"/>
</dbReference>
<dbReference type="AlphaFoldDB" id="A0A2X2WCM5"/>
<name>A0A2X2WCM5_9FIRM</name>
<gene>
    <name evidence="1" type="primary">ypsA</name>
    <name evidence="1" type="ORF">NCTC11224_02790</name>
</gene>
<accession>A0A2X2WCM5</accession>
<dbReference type="Pfam" id="PF06908">
    <property type="entry name" value="YpsA"/>
    <property type="match status" value="1"/>
</dbReference>
<sequence>MMIERCCAFTGHRPKKFPWGYDETDARCVTLKRMLSEQIATLVGAGYTDFLSGMAEGSDTWAALAVFALKKENPALKLHCVLPYEGQADQWSASARELYYSILKQADSIVYVSRKYNKECMLKRNRYLVEHSAYLLAVYNGEWRGGTAMTVRYARKLGRKITILNPATPERLERQYTSDTE</sequence>
<evidence type="ECO:0000313" key="2">
    <source>
        <dbReference type="Proteomes" id="UP000251853"/>
    </source>
</evidence>
<organism evidence="1 2">
    <name type="scientific">Enterocloster clostridioformis</name>
    <dbReference type="NCBI Taxonomy" id="1531"/>
    <lineage>
        <taxon>Bacteria</taxon>
        <taxon>Bacillati</taxon>
        <taxon>Bacillota</taxon>
        <taxon>Clostridia</taxon>
        <taxon>Lachnospirales</taxon>
        <taxon>Lachnospiraceae</taxon>
        <taxon>Enterocloster</taxon>
    </lineage>
</organism>
<protein>
    <submittedName>
        <fullName evidence="1">Protein of uncharacterized function (DUF1273)</fullName>
    </submittedName>
</protein>
<dbReference type="Proteomes" id="UP000251853">
    <property type="component" value="Unassembled WGS sequence"/>
</dbReference>
<dbReference type="EMBL" id="UAVW01000009">
    <property type="protein sequence ID" value="SQB11430.1"/>
    <property type="molecule type" value="Genomic_DNA"/>
</dbReference>
<dbReference type="RefSeq" id="WP_225537543.1">
    <property type="nucleotide sequence ID" value="NZ_JAIWZC010000001.1"/>
</dbReference>
<keyword evidence="2" id="KW-1185">Reference proteome</keyword>
<dbReference type="PANTHER" id="PTHR38440:SF1">
    <property type="entry name" value="UPF0398 PROTEIN SPR0331"/>
    <property type="match status" value="1"/>
</dbReference>